<evidence type="ECO:0008006" key="4">
    <source>
        <dbReference type="Google" id="ProtNLM"/>
    </source>
</evidence>
<evidence type="ECO:0000313" key="3">
    <source>
        <dbReference type="Proteomes" id="UP001157006"/>
    </source>
</evidence>
<name>A0AAV1AE51_VICFA</name>
<reference evidence="2 3" key="1">
    <citation type="submission" date="2023-01" db="EMBL/GenBank/DDBJ databases">
        <authorList>
            <person name="Kreplak J."/>
        </authorList>
    </citation>
    <scope>NUCLEOTIDE SEQUENCE [LARGE SCALE GENOMIC DNA]</scope>
</reference>
<organism evidence="2 3">
    <name type="scientific">Vicia faba</name>
    <name type="common">Broad bean</name>
    <name type="synonym">Faba vulgaris</name>
    <dbReference type="NCBI Taxonomy" id="3906"/>
    <lineage>
        <taxon>Eukaryota</taxon>
        <taxon>Viridiplantae</taxon>
        <taxon>Streptophyta</taxon>
        <taxon>Embryophyta</taxon>
        <taxon>Tracheophyta</taxon>
        <taxon>Spermatophyta</taxon>
        <taxon>Magnoliopsida</taxon>
        <taxon>eudicotyledons</taxon>
        <taxon>Gunneridae</taxon>
        <taxon>Pentapetalae</taxon>
        <taxon>rosids</taxon>
        <taxon>fabids</taxon>
        <taxon>Fabales</taxon>
        <taxon>Fabaceae</taxon>
        <taxon>Papilionoideae</taxon>
        <taxon>50 kb inversion clade</taxon>
        <taxon>NPAAA clade</taxon>
        <taxon>Hologalegina</taxon>
        <taxon>IRL clade</taxon>
        <taxon>Fabeae</taxon>
        <taxon>Vicia</taxon>
    </lineage>
</organism>
<keyword evidence="3" id="KW-1185">Reference proteome</keyword>
<evidence type="ECO:0000313" key="2">
    <source>
        <dbReference type="EMBL" id="CAI8607943.1"/>
    </source>
</evidence>
<protein>
    <recommendedName>
        <fullName evidence="4">Borealin N-terminal domain-containing protein</fullName>
    </recommendedName>
</protein>
<evidence type="ECO:0000256" key="1">
    <source>
        <dbReference type="SAM" id="MobiDB-lite"/>
    </source>
</evidence>
<accession>A0AAV1AE51</accession>
<feature type="compositionally biased region" description="Polar residues" evidence="1">
    <location>
        <begin position="122"/>
        <end position="136"/>
    </location>
</feature>
<proteinExistence type="predicted"/>
<feature type="compositionally biased region" description="Basic and acidic residues" evidence="1">
    <location>
        <begin position="107"/>
        <end position="120"/>
    </location>
</feature>
<gene>
    <name evidence="2" type="ORF">VFH_IV061280</name>
</gene>
<feature type="compositionally biased region" description="Basic residues" evidence="1">
    <location>
        <begin position="149"/>
        <end position="160"/>
    </location>
</feature>
<dbReference type="Proteomes" id="UP001157006">
    <property type="component" value="Chromosome 4"/>
</dbReference>
<dbReference type="EMBL" id="OX451739">
    <property type="protein sequence ID" value="CAI8607943.1"/>
    <property type="molecule type" value="Genomic_DNA"/>
</dbReference>
<dbReference type="AlphaFoldDB" id="A0AAV1AE51"/>
<sequence>MIEEEKLEAEMVERIDAIEVRMGGLEEAVKSFKLEFRQLLRTKMPKHLGHIPVKNLSSGWSVFPITNAMKEHCVAEFQTDVKSEAAEKKEISVANIYVILAAEPEKPEKKMKDREFKGQLEETFSQASEGSSTVNGGNPPCVPQEKNQRKNLRRASNRRS</sequence>
<feature type="region of interest" description="Disordered" evidence="1">
    <location>
        <begin position="107"/>
        <end position="160"/>
    </location>
</feature>